<dbReference type="AlphaFoldDB" id="A0A852U2G0"/>
<keyword evidence="3" id="KW-1185">Reference proteome</keyword>
<sequence>MSVEPLPDWFFPPPGGWTADDLDSLPPEAPRHLELIDGALIVMAPQRSFHSRVMLRLGGALDAAAPEGIGVEIERTVKLGHRQRPEPGIIAFRESGPDDDRTFHLPEDVLLVVETVSEESEERDRETRPLKYAKAGIRHFRRIEEEKESPVVHVYELDDVTGRYVPTAIERERLRLAVPFLSTSI</sequence>
<keyword evidence="2" id="KW-0255">Endonuclease</keyword>
<comment type="caution">
    <text evidence="2">The sequence shown here is derived from an EMBL/GenBank/DDBJ whole genome shotgun (WGS) entry which is preliminary data.</text>
</comment>
<keyword evidence="2" id="KW-0540">Nuclease</keyword>
<dbReference type="EMBL" id="JACCCC010000001">
    <property type="protein sequence ID" value="NYE50311.1"/>
    <property type="molecule type" value="Genomic_DNA"/>
</dbReference>
<dbReference type="CDD" id="cd06260">
    <property type="entry name" value="DUF820-like"/>
    <property type="match status" value="1"/>
</dbReference>
<dbReference type="RefSeq" id="WP_179645813.1">
    <property type="nucleotide sequence ID" value="NZ_BAAAYY010000014.1"/>
</dbReference>
<dbReference type="Pfam" id="PF05685">
    <property type="entry name" value="Uma2"/>
    <property type="match status" value="1"/>
</dbReference>
<name>A0A852U2G0_9ACTN</name>
<dbReference type="Proteomes" id="UP000589036">
    <property type="component" value="Unassembled WGS sequence"/>
</dbReference>
<dbReference type="SUPFAM" id="SSF52980">
    <property type="entry name" value="Restriction endonuclease-like"/>
    <property type="match status" value="1"/>
</dbReference>
<dbReference type="PANTHER" id="PTHR35400:SF3">
    <property type="entry name" value="SLL1072 PROTEIN"/>
    <property type="match status" value="1"/>
</dbReference>
<dbReference type="InterPro" id="IPR012296">
    <property type="entry name" value="Nuclease_put_TT1808"/>
</dbReference>
<evidence type="ECO:0000313" key="3">
    <source>
        <dbReference type="Proteomes" id="UP000589036"/>
    </source>
</evidence>
<protein>
    <submittedName>
        <fullName evidence="2">Uma2 family endonuclease</fullName>
    </submittedName>
</protein>
<dbReference type="InterPro" id="IPR011335">
    <property type="entry name" value="Restrct_endonuc-II-like"/>
</dbReference>
<dbReference type="GO" id="GO:0004519">
    <property type="term" value="F:endonuclease activity"/>
    <property type="evidence" value="ECO:0007669"/>
    <property type="project" value="UniProtKB-KW"/>
</dbReference>
<proteinExistence type="predicted"/>
<gene>
    <name evidence="2" type="ORF">HDA32_005431</name>
</gene>
<keyword evidence="2" id="KW-0378">Hydrolase</keyword>
<accession>A0A852U2G0</accession>
<evidence type="ECO:0000313" key="2">
    <source>
        <dbReference type="EMBL" id="NYE50311.1"/>
    </source>
</evidence>
<dbReference type="PANTHER" id="PTHR35400">
    <property type="entry name" value="SLR1083 PROTEIN"/>
    <property type="match status" value="1"/>
</dbReference>
<dbReference type="InterPro" id="IPR008538">
    <property type="entry name" value="Uma2"/>
</dbReference>
<dbReference type="Gene3D" id="3.90.1570.10">
    <property type="entry name" value="tt1808, chain A"/>
    <property type="match status" value="1"/>
</dbReference>
<feature type="domain" description="Putative restriction endonuclease" evidence="1">
    <location>
        <begin position="20"/>
        <end position="176"/>
    </location>
</feature>
<reference evidence="2 3" key="1">
    <citation type="submission" date="2020-07" db="EMBL/GenBank/DDBJ databases">
        <title>Sequencing the genomes of 1000 actinobacteria strains.</title>
        <authorList>
            <person name="Klenk H.-P."/>
        </authorList>
    </citation>
    <scope>NUCLEOTIDE SEQUENCE [LARGE SCALE GENOMIC DNA]</scope>
    <source>
        <strain evidence="2 3">CXB654</strain>
    </source>
</reference>
<organism evidence="2 3">
    <name type="scientific">Spinactinospora alkalitolerans</name>
    <dbReference type="NCBI Taxonomy" id="687207"/>
    <lineage>
        <taxon>Bacteria</taxon>
        <taxon>Bacillati</taxon>
        <taxon>Actinomycetota</taxon>
        <taxon>Actinomycetes</taxon>
        <taxon>Streptosporangiales</taxon>
        <taxon>Nocardiopsidaceae</taxon>
        <taxon>Spinactinospora</taxon>
    </lineage>
</organism>
<evidence type="ECO:0000259" key="1">
    <source>
        <dbReference type="Pfam" id="PF05685"/>
    </source>
</evidence>